<dbReference type="GO" id="GO:0008170">
    <property type="term" value="F:N-methyltransferase activity"/>
    <property type="evidence" value="ECO:0007669"/>
    <property type="project" value="InterPro"/>
</dbReference>
<dbReference type="Pfam" id="PF04313">
    <property type="entry name" value="HSDR_N"/>
    <property type="match status" value="1"/>
</dbReference>
<organism evidence="8 9">
    <name type="scientific">Jiella avicenniae</name>
    <dbReference type="NCBI Taxonomy" id="2907202"/>
    <lineage>
        <taxon>Bacteria</taxon>
        <taxon>Pseudomonadati</taxon>
        <taxon>Pseudomonadota</taxon>
        <taxon>Alphaproteobacteria</taxon>
        <taxon>Hyphomicrobiales</taxon>
        <taxon>Aurantimonadaceae</taxon>
        <taxon>Jiella</taxon>
    </lineage>
</organism>
<dbReference type="Proteomes" id="UP001139035">
    <property type="component" value="Unassembled WGS sequence"/>
</dbReference>
<dbReference type="PANTHER" id="PTHR33841">
    <property type="entry name" value="DNA METHYLTRANSFERASE YEEA-RELATED"/>
    <property type="match status" value="1"/>
</dbReference>
<gene>
    <name evidence="8" type="ORF">LZD57_22195</name>
</gene>
<accession>A0A9X1P6K1</accession>
<comment type="caution">
    <text evidence="8">The sequence shown here is derived from an EMBL/GenBank/DDBJ whole genome shotgun (WGS) entry which is preliminary data.</text>
</comment>
<keyword evidence="3 8" id="KW-0489">Methyltransferase</keyword>
<evidence type="ECO:0000259" key="6">
    <source>
        <dbReference type="Pfam" id="PF02384"/>
    </source>
</evidence>
<evidence type="ECO:0000256" key="3">
    <source>
        <dbReference type="ARBA" id="ARBA00022603"/>
    </source>
</evidence>
<feature type="domain" description="Restriction endonuclease type I HsdR N-terminal" evidence="7">
    <location>
        <begin position="60"/>
        <end position="138"/>
    </location>
</feature>
<keyword evidence="4" id="KW-0808">Transferase</keyword>
<dbReference type="Gene3D" id="3.40.50.150">
    <property type="entry name" value="Vaccinia Virus protein VP39"/>
    <property type="match status" value="1"/>
</dbReference>
<dbReference type="Pfam" id="PF02384">
    <property type="entry name" value="N6_Mtase"/>
    <property type="match status" value="1"/>
</dbReference>
<comment type="similarity">
    <text evidence="1">Belongs to the N(4)/N(6)-methyltransferase family.</text>
</comment>
<evidence type="ECO:0000313" key="9">
    <source>
        <dbReference type="Proteomes" id="UP001139035"/>
    </source>
</evidence>
<dbReference type="InterPro" id="IPR050953">
    <property type="entry name" value="N4_N6_ade-DNA_methylase"/>
</dbReference>
<comment type="catalytic activity">
    <reaction evidence="5">
        <text>a 2'-deoxyadenosine in DNA + S-adenosyl-L-methionine = an N(6)-methyl-2'-deoxyadenosine in DNA + S-adenosyl-L-homocysteine + H(+)</text>
        <dbReference type="Rhea" id="RHEA:15197"/>
        <dbReference type="Rhea" id="RHEA-COMP:12418"/>
        <dbReference type="Rhea" id="RHEA-COMP:12419"/>
        <dbReference type="ChEBI" id="CHEBI:15378"/>
        <dbReference type="ChEBI" id="CHEBI:57856"/>
        <dbReference type="ChEBI" id="CHEBI:59789"/>
        <dbReference type="ChEBI" id="CHEBI:90615"/>
        <dbReference type="ChEBI" id="CHEBI:90616"/>
        <dbReference type="EC" id="2.1.1.72"/>
    </reaction>
</comment>
<dbReference type="RefSeq" id="WP_233721778.1">
    <property type="nucleotide sequence ID" value="NZ_JAJUWU010000028.1"/>
</dbReference>
<dbReference type="GO" id="GO:0009035">
    <property type="term" value="F:type I site-specific deoxyribonuclease activity"/>
    <property type="evidence" value="ECO:0007669"/>
    <property type="project" value="UniProtKB-EC"/>
</dbReference>
<protein>
    <recommendedName>
        <fullName evidence="2">site-specific DNA-methyltransferase (adenine-specific)</fullName>
        <ecNumber evidence="2">2.1.1.72</ecNumber>
    </recommendedName>
</protein>
<evidence type="ECO:0000313" key="8">
    <source>
        <dbReference type="EMBL" id="MCE7030704.1"/>
    </source>
</evidence>
<sequence length="467" mass="52753">MPAPKTIVDLVERFESHKDAYKAPTYNETQLRREFVDPLCKALGWDIDNEQGWAEAYKDVVHEDAIKIGGNTKAPDYAFRIGGTRKFFLEAKKPSVNIKSDISPAFQLRRYAWSAKLPLSILTDFEEFAVYDCRVKPEKGDKASVARVAYYTFDQYVEKWDEIAAIFSRDSILKGSFDKYADDNKRKRGTAEVDDAFLAEIESWRSALARNVALRNPHLSLTELNTAIQKTIDRIVFLRIAEDRGIEPYGQLQKLAAGKGLYGRLGALFQQADTRYNSGLFHFRAGDGSAETLDEFTLALTIDDKVLKPILSGLYYPDSPYEFSVLPADILGQIYERFLGKVIRLSGRTAIIEDKPEVKKAGGVYYTPAYISKYIVRHTLDPLLADQTPLQISGLDKRMRNQAPLRIIDPACGSGSFLIEAYQYLLDWYRVQYIKDNPARARVEKIQSCTRSEPANGSLQFPSVGAS</sequence>
<evidence type="ECO:0000256" key="4">
    <source>
        <dbReference type="ARBA" id="ARBA00022679"/>
    </source>
</evidence>
<name>A0A9X1P6K1_9HYPH</name>
<dbReference type="InterPro" id="IPR029063">
    <property type="entry name" value="SAM-dependent_MTases_sf"/>
</dbReference>
<dbReference type="PANTHER" id="PTHR33841:SF1">
    <property type="entry name" value="DNA METHYLTRANSFERASE A"/>
    <property type="match status" value="1"/>
</dbReference>
<proteinExistence type="inferred from homology"/>
<reference evidence="8" key="1">
    <citation type="submission" date="2022-01" db="EMBL/GenBank/DDBJ databases">
        <title>Jiella avicenniae sp. nov., a novel endophytic bacterium isolated from bark of Avicennia marina.</title>
        <authorList>
            <person name="Tuo L."/>
        </authorList>
    </citation>
    <scope>NUCLEOTIDE SEQUENCE</scope>
    <source>
        <strain evidence="8">CBK1P-4</strain>
    </source>
</reference>
<dbReference type="GO" id="GO:0009007">
    <property type="term" value="F:site-specific DNA-methyltransferase (adenine-specific) activity"/>
    <property type="evidence" value="ECO:0007669"/>
    <property type="project" value="UniProtKB-EC"/>
</dbReference>
<evidence type="ECO:0000259" key="7">
    <source>
        <dbReference type="Pfam" id="PF04313"/>
    </source>
</evidence>
<dbReference type="GO" id="GO:0003677">
    <property type="term" value="F:DNA binding"/>
    <property type="evidence" value="ECO:0007669"/>
    <property type="project" value="UniProtKB-KW"/>
</dbReference>
<dbReference type="InterPro" id="IPR007409">
    <property type="entry name" value="Restrct_endonuc_type1_HsdR_N"/>
</dbReference>
<dbReference type="SUPFAM" id="SSF53335">
    <property type="entry name" value="S-adenosyl-L-methionine-dependent methyltransferases"/>
    <property type="match status" value="1"/>
</dbReference>
<dbReference type="Gene3D" id="3.90.1570.30">
    <property type="match status" value="1"/>
</dbReference>
<dbReference type="GO" id="GO:0005524">
    <property type="term" value="F:ATP binding"/>
    <property type="evidence" value="ECO:0007669"/>
    <property type="project" value="UniProtKB-KW"/>
</dbReference>
<dbReference type="GO" id="GO:0009307">
    <property type="term" value="P:DNA restriction-modification system"/>
    <property type="evidence" value="ECO:0007669"/>
    <property type="project" value="UniProtKB-KW"/>
</dbReference>
<dbReference type="GO" id="GO:0032259">
    <property type="term" value="P:methylation"/>
    <property type="evidence" value="ECO:0007669"/>
    <property type="project" value="UniProtKB-KW"/>
</dbReference>
<dbReference type="InterPro" id="IPR003356">
    <property type="entry name" value="DNA_methylase_A-5"/>
</dbReference>
<feature type="domain" description="DNA methylase adenine-specific" evidence="6">
    <location>
        <begin position="329"/>
        <end position="425"/>
    </location>
</feature>
<evidence type="ECO:0000256" key="2">
    <source>
        <dbReference type="ARBA" id="ARBA00011900"/>
    </source>
</evidence>
<dbReference type="EC" id="2.1.1.72" evidence="2"/>
<keyword evidence="9" id="KW-1185">Reference proteome</keyword>
<dbReference type="AlphaFoldDB" id="A0A9X1P6K1"/>
<dbReference type="EMBL" id="JAJUWU010000028">
    <property type="protein sequence ID" value="MCE7030704.1"/>
    <property type="molecule type" value="Genomic_DNA"/>
</dbReference>
<dbReference type="PRINTS" id="PR00507">
    <property type="entry name" value="N12N6MTFRASE"/>
</dbReference>
<evidence type="ECO:0000256" key="1">
    <source>
        <dbReference type="ARBA" id="ARBA00006594"/>
    </source>
</evidence>
<evidence type="ECO:0000256" key="5">
    <source>
        <dbReference type="ARBA" id="ARBA00047942"/>
    </source>
</evidence>